<reference evidence="2" key="1">
    <citation type="submission" date="2024-06" db="EMBL/GenBank/DDBJ databases">
        <title>Prevalence and characterization of methicillin-resistant Macrococcus spp. in food producing animals and meat in Switzerland in 2019.</title>
        <authorList>
            <person name="Keller J.E."/>
            <person name="Schwendener S."/>
            <person name="Neuenschwander J."/>
            <person name="Overesch G."/>
            <person name="Perreten V."/>
        </authorList>
    </citation>
    <scope>NUCLEOTIDE SEQUENCE</scope>
    <source>
        <strain evidence="2">19Msa0499</strain>
        <plasmid evidence="2">p19Msa0499_10</plasmid>
    </source>
</reference>
<name>A0A8F8Q7K1_9STAP</name>
<feature type="region of interest" description="Disordered" evidence="1">
    <location>
        <begin position="124"/>
        <end position="156"/>
    </location>
</feature>
<evidence type="ECO:0000313" key="2">
    <source>
        <dbReference type="EMBL" id="QYA38917.1"/>
    </source>
</evidence>
<feature type="compositionally biased region" description="Basic and acidic residues" evidence="1">
    <location>
        <begin position="134"/>
        <end position="148"/>
    </location>
</feature>
<dbReference type="RefSeq" id="WP_101031447.1">
    <property type="nucleotide sequence ID" value="NZ_PIWQ01000029.1"/>
</dbReference>
<geneLocation type="plasmid" evidence="2">
    <name>p19Msa0499_10</name>
</geneLocation>
<gene>
    <name evidence="2" type="ORF">KYI07_11970</name>
</gene>
<protein>
    <submittedName>
        <fullName evidence="2">Uncharacterized protein</fullName>
    </submittedName>
</protein>
<dbReference type="AlphaFoldDB" id="A0A8F8Q7K1"/>
<keyword evidence="2" id="KW-0614">Plasmid</keyword>
<sequence length="156" mass="17937">MANTKTQKKLSISKMKSEMIFEWFINIGAANIKSRKVIQEKLNKGKSTIYRNIDKLKEVAEDRTYFDALAEVFTLSELNTLIELFNEYQTLPPEEKMTKEEKHEAAIAEQRETVNKHLNSMGMKEITDGAVKQEATDDNNKTDIDNLKSKLNHLGK</sequence>
<evidence type="ECO:0000256" key="1">
    <source>
        <dbReference type="SAM" id="MobiDB-lite"/>
    </source>
</evidence>
<accession>A0A8F8Q7K1</accession>
<proteinExistence type="predicted"/>
<dbReference type="EMBL" id="CP079970">
    <property type="protein sequence ID" value="QYA38917.1"/>
    <property type="molecule type" value="Genomic_DNA"/>
</dbReference>
<organism evidence="2">
    <name type="scientific">Macrococcoides caseolyticum</name>
    <dbReference type="NCBI Taxonomy" id="69966"/>
    <lineage>
        <taxon>Bacteria</taxon>
        <taxon>Bacillati</taxon>
        <taxon>Bacillota</taxon>
        <taxon>Bacilli</taxon>
        <taxon>Bacillales</taxon>
        <taxon>Staphylococcaceae</taxon>
        <taxon>Macrococcoides</taxon>
    </lineage>
</organism>